<evidence type="ECO:0000313" key="2">
    <source>
        <dbReference type="EMBL" id="MBZ2166961.1"/>
    </source>
</evidence>
<feature type="transmembrane region" description="Helical" evidence="1">
    <location>
        <begin position="7"/>
        <end position="27"/>
    </location>
</feature>
<name>A0A8T5V4Z3_9EURY</name>
<keyword evidence="3" id="KW-1185">Reference proteome</keyword>
<dbReference type="EMBL" id="JAIOUQ010000016">
    <property type="protein sequence ID" value="MBZ2166961.1"/>
    <property type="molecule type" value="Genomic_DNA"/>
</dbReference>
<dbReference type="Pfam" id="PF13196">
    <property type="entry name" value="DUF4012"/>
    <property type="match status" value="1"/>
</dbReference>
<keyword evidence="1" id="KW-1133">Transmembrane helix</keyword>
<keyword evidence="1" id="KW-0812">Transmembrane</keyword>
<reference evidence="3" key="1">
    <citation type="journal article" date="2022" name="Microbiol. Resour. Announc.">
        <title>Draft Genome Sequence of a Methanogenic Archaeon from West Spitsbergen Permafrost.</title>
        <authorList>
            <person name="Trubitsyn V."/>
            <person name="Rivkina E."/>
            <person name="Shcherbakova V."/>
        </authorList>
    </citation>
    <scope>NUCLEOTIDE SEQUENCE [LARGE SCALE GENOMIC DNA]</scope>
    <source>
        <strain evidence="3">VT</strain>
    </source>
</reference>
<dbReference type="Proteomes" id="UP000825933">
    <property type="component" value="Unassembled WGS sequence"/>
</dbReference>
<comment type="caution">
    <text evidence="2">The sequence shown here is derived from an EMBL/GenBank/DDBJ whole genome shotgun (WGS) entry which is preliminary data.</text>
</comment>
<dbReference type="AlphaFoldDB" id="A0A8T5V4Z3"/>
<dbReference type="InterPro" id="IPR025101">
    <property type="entry name" value="DUF4012"/>
</dbReference>
<gene>
    <name evidence="2" type="ORF">K8N75_13030</name>
</gene>
<sequence length="239" mass="25658">MRRIVKILLIIILILLAAVAAFVIYQYEQPASSNIMKGDHNILLLTADPTEKRPGIGAVDMAFAIHVTNGSVTNMTPIYPGGMQHPTAMEPAAANAGNIHLLLHDSLWDADTQKDSVLAQQIVEYNTGIKTDAVVIVTPDAVQAILNSVGPINVPGYTGNGTNAAVEFIRNMTEEKNSTMDRGPAVELLMKPVLNGVKDPTKAPALFQTVLDQYSKGNIVVIPSSLMTQFAISKGLKML</sequence>
<evidence type="ECO:0000313" key="3">
    <source>
        <dbReference type="Proteomes" id="UP000825933"/>
    </source>
</evidence>
<accession>A0A8T5V4Z3</accession>
<dbReference type="RefSeq" id="WP_223792500.1">
    <property type="nucleotide sequence ID" value="NZ_JAIOUQ010000016.1"/>
</dbReference>
<organism evidence="2 3">
    <name type="scientific">Methanobacterium spitsbergense</name>
    <dbReference type="NCBI Taxonomy" id="2874285"/>
    <lineage>
        <taxon>Archaea</taxon>
        <taxon>Methanobacteriati</taxon>
        <taxon>Methanobacteriota</taxon>
        <taxon>Methanomada group</taxon>
        <taxon>Methanobacteria</taxon>
        <taxon>Methanobacteriales</taxon>
        <taxon>Methanobacteriaceae</taxon>
        <taxon>Methanobacterium</taxon>
    </lineage>
</organism>
<evidence type="ECO:0000256" key="1">
    <source>
        <dbReference type="SAM" id="Phobius"/>
    </source>
</evidence>
<proteinExistence type="predicted"/>
<protein>
    <submittedName>
        <fullName evidence="2">DUF4012 domain-containing protein</fullName>
    </submittedName>
</protein>
<keyword evidence="1" id="KW-0472">Membrane</keyword>